<name>A0A4Q9DDU7_9BACL</name>
<keyword evidence="4" id="KW-0902">Two-component regulatory system</keyword>
<sequence length="485" mass="54156">MYKVILVDDEIWSLEGIRKLFEWEEMGFAVTAQVTDAAEAYELIVSTNPDVVVTDIRMPEMSGIELLHQSRREGMDCEFIIISGFAEFQYAQEALRHGAFDYQLKPIERSAAGNLLARLKSHLAKKKSAEHMELLKQLSLGRMSAAELSDHLHFHPDGAHWQVAIVEGSDADDISAADRLPGGMNHFTFRIGEGKAVLLLNGGPMLEAEVWRELNSGRCGPGASTGISSMTQDAERLPALIKEAEMAAAQHFITGQPGIAQFNAKACAAAERFAKQLEKLLMLKDFAEISDLVDGIPELFAEHRLGIPHAVALWNEVAVLIRKRLESDASAIRLDFLDYEEMLAKFDSLPSLCRTMKQVLQQMCCAGSGGLGKSQHYNGNFMALLEYVNQNYNKELALGELAERFYLNMSYCSELFKKVTGYTFSDYVTRLRMEAAAELIRTGEHSADYVCRMTGYNDYYYFSKIFKKFHGVPPSQLAGRGVRSS</sequence>
<accession>A0A4Q9DDU7</accession>
<gene>
    <name evidence="11" type="ORF">EYB31_35945</name>
</gene>
<dbReference type="PANTHER" id="PTHR42713:SF3">
    <property type="entry name" value="TRANSCRIPTIONAL REGULATORY PROTEIN HPTR"/>
    <property type="match status" value="1"/>
</dbReference>
<feature type="domain" description="HTH araC/xylS-type" evidence="9">
    <location>
        <begin position="382"/>
        <end position="480"/>
    </location>
</feature>
<dbReference type="SMART" id="SM00448">
    <property type="entry name" value="REC"/>
    <property type="match status" value="1"/>
</dbReference>
<dbReference type="GO" id="GO:0000160">
    <property type="term" value="P:phosphorelay signal transduction system"/>
    <property type="evidence" value="ECO:0007669"/>
    <property type="project" value="UniProtKB-KW"/>
</dbReference>
<keyword evidence="7" id="KW-0804">Transcription</keyword>
<dbReference type="AlphaFoldDB" id="A0A4Q9DDU7"/>
<evidence type="ECO:0000313" key="12">
    <source>
        <dbReference type="Proteomes" id="UP000293142"/>
    </source>
</evidence>
<evidence type="ECO:0000256" key="1">
    <source>
        <dbReference type="ARBA" id="ARBA00004496"/>
    </source>
</evidence>
<dbReference type="InterPro" id="IPR011006">
    <property type="entry name" value="CheY-like_superfamily"/>
</dbReference>
<dbReference type="PROSITE" id="PS01124">
    <property type="entry name" value="HTH_ARAC_FAMILY_2"/>
    <property type="match status" value="1"/>
</dbReference>
<proteinExistence type="predicted"/>
<comment type="caution">
    <text evidence="11">The sequence shown here is derived from an EMBL/GenBank/DDBJ whole genome shotgun (WGS) entry which is preliminary data.</text>
</comment>
<protein>
    <submittedName>
        <fullName evidence="11">Response regulator</fullName>
    </submittedName>
</protein>
<dbReference type="Pfam" id="PF00072">
    <property type="entry name" value="Response_reg"/>
    <property type="match status" value="1"/>
</dbReference>
<dbReference type="GO" id="GO:0043565">
    <property type="term" value="F:sequence-specific DNA binding"/>
    <property type="evidence" value="ECO:0007669"/>
    <property type="project" value="InterPro"/>
</dbReference>
<dbReference type="InterPro" id="IPR001789">
    <property type="entry name" value="Sig_transdc_resp-reg_receiver"/>
</dbReference>
<evidence type="ECO:0000256" key="5">
    <source>
        <dbReference type="ARBA" id="ARBA00023015"/>
    </source>
</evidence>
<dbReference type="SUPFAM" id="SSF46689">
    <property type="entry name" value="Homeodomain-like"/>
    <property type="match status" value="2"/>
</dbReference>
<reference evidence="11 12" key="1">
    <citation type="submission" date="2019-02" db="EMBL/GenBank/DDBJ databases">
        <title>Paenibacillus sp. nov., isolated from surface-sterilized tissue of Thalictrum simplex L.</title>
        <authorList>
            <person name="Tuo L."/>
        </authorList>
    </citation>
    <scope>NUCLEOTIDE SEQUENCE [LARGE SCALE GENOMIC DNA]</scope>
    <source>
        <strain evidence="11 12">N2SHLJ1</strain>
    </source>
</reference>
<dbReference type="InterPro" id="IPR051552">
    <property type="entry name" value="HptR"/>
</dbReference>
<keyword evidence="5" id="KW-0805">Transcription regulation</keyword>
<dbReference type="SUPFAM" id="SSF52172">
    <property type="entry name" value="CheY-like"/>
    <property type="match status" value="1"/>
</dbReference>
<dbReference type="PANTHER" id="PTHR42713">
    <property type="entry name" value="HISTIDINE KINASE-RELATED"/>
    <property type="match status" value="1"/>
</dbReference>
<feature type="domain" description="Response regulatory" evidence="10">
    <location>
        <begin position="3"/>
        <end position="120"/>
    </location>
</feature>
<keyword evidence="2" id="KW-0963">Cytoplasm</keyword>
<keyword evidence="12" id="KW-1185">Reference proteome</keyword>
<dbReference type="SMART" id="SM00342">
    <property type="entry name" value="HTH_ARAC"/>
    <property type="match status" value="1"/>
</dbReference>
<evidence type="ECO:0000256" key="7">
    <source>
        <dbReference type="ARBA" id="ARBA00023163"/>
    </source>
</evidence>
<comment type="subcellular location">
    <subcellularLocation>
        <location evidence="1">Cytoplasm</location>
    </subcellularLocation>
</comment>
<dbReference type="Gene3D" id="1.10.10.60">
    <property type="entry name" value="Homeodomain-like"/>
    <property type="match status" value="2"/>
</dbReference>
<evidence type="ECO:0000256" key="3">
    <source>
        <dbReference type="ARBA" id="ARBA00022553"/>
    </source>
</evidence>
<evidence type="ECO:0000256" key="8">
    <source>
        <dbReference type="PROSITE-ProRule" id="PRU00169"/>
    </source>
</evidence>
<organism evidence="11 12">
    <name type="scientific">Paenibacillus thalictri</name>
    <dbReference type="NCBI Taxonomy" id="2527873"/>
    <lineage>
        <taxon>Bacteria</taxon>
        <taxon>Bacillati</taxon>
        <taxon>Bacillota</taxon>
        <taxon>Bacilli</taxon>
        <taxon>Bacillales</taxon>
        <taxon>Paenibacillaceae</taxon>
        <taxon>Paenibacillus</taxon>
    </lineage>
</organism>
<evidence type="ECO:0000259" key="10">
    <source>
        <dbReference type="PROSITE" id="PS50110"/>
    </source>
</evidence>
<evidence type="ECO:0000259" key="9">
    <source>
        <dbReference type="PROSITE" id="PS01124"/>
    </source>
</evidence>
<dbReference type="GO" id="GO:0003700">
    <property type="term" value="F:DNA-binding transcription factor activity"/>
    <property type="evidence" value="ECO:0007669"/>
    <property type="project" value="InterPro"/>
</dbReference>
<feature type="modified residue" description="4-aspartylphosphate" evidence="8">
    <location>
        <position position="55"/>
    </location>
</feature>
<keyword evidence="6" id="KW-0238">DNA-binding</keyword>
<evidence type="ECO:0000256" key="6">
    <source>
        <dbReference type="ARBA" id="ARBA00023125"/>
    </source>
</evidence>
<dbReference type="Proteomes" id="UP000293142">
    <property type="component" value="Unassembled WGS sequence"/>
</dbReference>
<dbReference type="PROSITE" id="PS50110">
    <property type="entry name" value="RESPONSE_REGULATORY"/>
    <property type="match status" value="1"/>
</dbReference>
<dbReference type="Pfam" id="PF12833">
    <property type="entry name" value="HTH_18"/>
    <property type="match status" value="1"/>
</dbReference>
<dbReference type="GO" id="GO:0005737">
    <property type="term" value="C:cytoplasm"/>
    <property type="evidence" value="ECO:0007669"/>
    <property type="project" value="UniProtKB-SubCell"/>
</dbReference>
<dbReference type="EMBL" id="SIRE01000038">
    <property type="protein sequence ID" value="TBL69383.1"/>
    <property type="molecule type" value="Genomic_DNA"/>
</dbReference>
<dbReference type="InterPro" id="IPR009057">
    <property type="entry name" value="Homeodomain-like_sf"/>
</dbReference>
<dbReference type="CDD" id="cd17536">
    <property type="entry name" value="REC_YesN-like"/>
    <property type="match status" value="1"/>
</dbReference>
<keyword evidence="3 8" id="KW-0597">Phosphoprotein</keyword>
<dbReference type="RefSeq" id="WP_131018402.1">
    <property type="nucleotide sequence ID" value="NZ_SIRE01000038.1"/>
</dbReference>
<dbReference type="Gene3D" id="3.40.50.2300">
    <property type="match status" value="1"/>
</dbReference>
<dbReference type="InterPro" id="IPR018060">
    <property type="entry name" value="HTH_AraC"/>
</dbReference>
<dbReference type="OrthoDB" id="342399at2"/>
<evidence type="ECO:0000256" key="4">
    <source>
        <dbReference type="ARBA" id="ARBA00023012"/>
    </source>
</evidence>
<evidence type="ECO:0000313" key="11">
    <source>
        <dbReference type="EMBL" id="TBL69383.1"/>
    </source>
</evidence>
<evidence type="ECO:0000256" key="2">
    <source>
        <dbReference type="ARBA" id="ARBA00022490"/>
    </source>
</evidence>